<reference evidence="4 5" key="1">
    <citation type="submission" date="2019-06" db="EMBL/GenBank/DDBJ databases">
        <title>Sequencing the genomes of 1000 actinobacteria strains.</title>
        <authorList>
            <person name="Klenk H.-P."/>
        </authorList>
    </citation>
    <scope>NUCLEOTIDE SEQUENCE [LARGE SCALE GENOMIC DNA]</scope>
    <source>
        <strain evidence="4 5">DSM 45301</strain>
    </source>
</reference>
<dbReference type="OrthoDB" id="9801244at2"/>
<feature type="signal peptide" evidence="3">
    <location>
        <begin position="1"/>
        <end position="15"/>
    </location>
</feature>
<dbReference type="EMBL" id="VFPA01000001">
    <property type="protein sequence ID" value="TQM14294.1"/>
    <property type="molecule type" value="Genomic_DNA"/>
</dbReference>
<feature type="chain" id="PRO_5039246653" evidence="3">
    <location>
        <begin position="16"/>
        <end position="341"/>
    </location>
</feature>
<evidence type="ECO:0000256" key="2">
    <source>
        <dbReference type="SAM" id="Phobius"/>
    </source>
</evidence>
<keyword evidence="2" id="KW-0472">Membrane</keyword>
<keyword evidence="5" id="KW-1185">Reference proteome</keyword>
<dbReference type="RefSeq" id="WP_142048614.1">
    <property type="nucleotide sequence ID" value="NZ_VFPA01000001.1"/>
</dbReference>
<gene>
    <name evidence="4" type="ORF">FB558_1056</name>
</gene>
<accession>A0A543DYA2</accession>
<keyword evidence="2" id="KW-1133">Transmembrane helix</keyword>
<dbReference type="SUPFAM" id="SSF101898">
    <property type="entry name" value="NHL repeat"/>
    <property type="match status" value="1"/>
</dbReference>
<feature type="transmembrane region" description="Helical" evidence="2">
    <location>
        <begin position="313"/>
        <end position="336"/>
    </location>
</feature>
<proteinExistence type="predicted"/>
<evidence type="ECO:0000313" key="5">
    <source>
        <dbReference type="Proteomes" id="UP000315677"/>
    </source>
</evidence>
<dbReference type="Proteomes" id="UP000315677">
    <property type="component" value="Unassembled WGS sequence"/>
</dbReference>
<organism evidence="4 5">
    <name type="scientific">Pseudonocardia kunmingensis</name>
    <dbReference type="NCBI Taxonomy" id="630975"/>
    <lineage>
        <taxon>Bacteria</taxon>
        <taxon>Bacillati</taxon>
        <taxon>Actinomycetota</taxon>
        <taxon>Actinomycetes</taxon>
        <taxon>Pseudonocardiales</taxon>
        <taxon>Pseudonocardiaceae</taxon>
        <taxon>Pseudonocardia</taxon>
    </lineage>
</organism>
<sequence>MVLALGPLLMGAAVAAVPAPSPECAVDDSRLDELSGMVVHDGDLWAMGDGGRRVQVHRLDRSSCAVVDTRTADVDPYDAEDLAVGPDGALWVGDTGDNERGRDTVAVVVLPRRGDARLHRLTYPDGPHDAEALLVDASGRPFVVTKEVGRPAGLYRTADPPDGVGPTPLLRVGELALPASDTLGGPVGGIGSRVVTGAAMSADGAVVAVRTYTDAWLFPVQDGDLVAALNETPVRVPLPDEPQGEAIAFDDDGTLLSGSETRGGVLGEIRAVPEATAMAGAPTPVGTRPVDTSGTGAPPPGSDLAADPGPPDWLPAALGGVVVVGVLLLLSAAAALRGRRR</sequence>
<evidence type="ECO:0000256" key="3">
    <source>
        <dbReference type="SAM" id="SignalP"/>
    </source>
</evidence>
<protein>
    <submittedName>
        <fullName evidence="4">Uncharacterized protein</fullName>
    </submittedName>
</protein>
<name>A0A543DYA2_9PSEU</name>
<keyword evidence="2" id="KW-0812">Transmembrane</keyword>
<keyword evidence="3" id="KW-0732">Signal</keyword>
<comment type="caution">
    <text evidence="4">The sequence shown here is derived from an EMBL/GenBank/DDBJ whole genome shotgun (WGS) entry which is preliminary data.</text>
</comment>
<evidence type="ECO:0000256" key="1">
    <source>
        <dbReference type="SAM" id="MobiDB-lite"/>
    </source>
</evidence>
<evidence type="ECO:0000313" key="4">
    <source>
        <dbReference type="EMBL" id="TQM14294.1"/>
    </source>
</evidence>
<dbReference type="AlphaFoldDB" id="A0A543DYA2"/>
<feature type="region of interest" description="Disordered" evidence="1">
    <location>
        <begin position="278"/>
        <end position="310"/>
    </location>
</feature>